<organism evidence="2 3">
    <name type="scientific">Segatella buccae ATCC 33574</name>
    <dbReference type="NCBI Taxonomy" id="873513"/>
    <lineage>
        <taxon>Bacteria</taxon>
        <taxon>Pseudomonadati</taxon>
        <taxon>Bacteroidota</taxon>
        <taxon>Bacteroidia</taxon>
        <taxon>Bacteroidales</taxon>
        <taxon>Prevotellaceae</taxon>
        <taxon>Segatella</taxon>
    </lineage>
</organism>
<dbReference type="InterPro" id="IPR037523">
    <property type="entry name" value="VOC_core"/>
</dbReference>
<dbReference type="EC" id="4.4.1.5" evidence="2"/>
<sequence>MHFWWRKELEPPILNLLTDKPYTINMIYIEHIALNVRDLEGAKLFFCKYFGGMANEGYHNPKTGLHSYFITFGQGPRLEIMNWGDDMPHGNKDRHADGYQHISMSVGSREKVDEMTALLVADGYSCVNGPRYTGDGAYESVVLLPGGEEIELTV</sequence>
<dbReference type="STRING" id="873513.HMPREF6485_1798"/>
<keyword evidence="3" id="KW-1185">Reference proteome</keyword>
<comment type="caution">
    <text evidence="2">The sequence shown here is derived from an EMBL/GenBank/DDBJ whole genome shotgun (WGS) entry which is preliminary data.</text>
</comment>
<evidence type="ECO:0000313" key="2">
    <source>
        <dbReference type="EMBL" id="EFU30519.1"/>
    </source>
</evidence>
<dbReference type="HOGENOM" id="CLU_046006_16_0_10"/>
<dbReference type="PANTHER" id="PTHR36113">
    <property type="entry name" value="LYASE, PUTATIVE-RELATED-RELATED"/>
    <property type="match status" value="1"/>
</dbReference>
<keyword evidence="2" id="KW-0456">Lyase</keyword>
<dbReference type="InterPro" id="IPR029068">
    <property type="entry name" value="Glyas_Bleomycin-R_OHBP_Dase"/>
</dbReference>
<dbReference type="AlphaFoldDB" id="E6K7F2"/>
<proteinExistence type="predicted"/>
<accession>E6K7F2</accession>
<feature type="domain" description="VOC" evidence="1">
    <location>
        <begin position="28"/>
        <end position="154"/>
    </location>
</feature>
<dbReference type="SUPFAM" id="SSF54593">
    <property type="entry name" value="Glyoxalase/Bleomycin resistance protein/Dihydroxybiphenyl dioxygenase"/>
    <property type="match status" value="1"/>
</dbReference>
<dbReference type="PANTHER" id="PTHR36113:SF1">
    <property type="entry name" value="GLYOXALASE_BLEOMYCIN RESISTANCE PROTEIN_DIOXYGENASE"/>
    <property type="match status" value="1"/>
</dbReference>
<dbReference type="GO" id="GO:0004462">
    <property type="term" value="F:lactoylglutathione lyase activity"/>
    <property type="evidence" value="ECO:0007669"/>
    <property type="project" value="UniProtKB-EC"/>
</dbReference>
<evidence type="ECO:0000259" key="1">
    <source>
        <dbReference type="PROSITE" id="PS51819"/>
    </source>
</evidence>
<dbReference type="PROSITE" id="PS51819">
    <property type="entry name" value="VOC"/>
    <property type="match status" value="1"/>
</dbReference>
<dbReference type="eggNOG" id="COG0346">
    <property type="taxonomic scope" value="Bacteria"/>
</dbReference>
<dbReference type="Pfam" id="PF00903">
    <property type="entry name" value="Glyoxalase"/>
    <property type="match status" value="1"/>
</dbReference>
<reference evidence="2 3" key="1">
    <citation type="submission" date="2010-10" db="EMBL/GenBank/DDBJ databases">
        <authorList>
            <person name="Muzny D."/>
            <person name="Qin X."/>
            <person name="Deng J."/>
            <person name="Jiang H."/>
            <person name="Liu Y."/>
            <person name="Qu J."/>
            <person name="Song X.-Z."/>
            <person name="Zhang L."/>
            <person name="Thornton R."/>
            <person name="Coyle M."/>
            <person name="Francisco L."/>
            <person name="Jackson L."/>
            <person name="Javaid M."/>
            <person name="Korchina V."/>
            <person name="Kovar C."/>
            <person name="Mata R."/>
            <person name="Mathew T."/>
            <person name="Ngo R."/>
            <person name="Nguyen L."/>
            <person name="Nguyen N."/>
            <person name="Okwuonu G."/>
            <person name="Ongeri F."/>
            <person name="Pham C."/>
            <person name="Simmons D."/>
            <person name="Wilczek-Boney K."/>
            <person name="Hale W."/>
            <person name="Jakkamsetti A."/>
            <person name="Pham P."/>
            <person name="Ruth R."/>
            <person name="San Lucas F."/>
            <person name="Warren J."/>
            <person name="Zhang J."/>
            <person name="Zhao Z."/>
            <person name="Zhou C."/>
            <person name="Zhu D."/>
            <person name="Lee S."/>
            <person name="Bess C."/>
            <person name="Blankenburg K."/>
            <person name="Forbes L."/>
            <person name="Fu Q."/>
            <person name="Gubbala S."/>
            <person name="Hirani K."/>
            <person name="Jayaseelan J.C."/>
            <person name="Lara F."/>
            <person name="Munidasa M."/>
            <person name="Palculict T."/>
            <person name="Patil S."/>
            <person name="Pu L.-L."/>
            <person name="Saada N."/>
            <person name="Tang L."/>
            <person name="Weissenberger G."/>
            <person name="Zhu Y."/>
            <person name="Hemphill L."/>
            <person name="Shang Y."/>
            <person name="Youmans B."/>
            <person name="Ayvaz T."/>
            <person name="Ross M."/>
            <person name="Santibanez J."/>
            <person name="Aqrawi P."/>
            <person name="Gross S."/>
            <person name="Joshi V."/>
            <person name="Fowler G."/>
            <person name="Nazareth L."/>
            <person name="Reid J."/>
            <person name="Worley K."/>
            <person name="Petrosino J."/>
            <person name="Highlander S."/>
            <person name="Gibbs R."/>
        </authorList>
    </citation>
    <scope>NUCLEOTIDE SEQUENCE [LARGE SCALE GENOMIC DNA]</scope>
    <source>
        <strain evidence="2 3">ATCC 33574</strain>
    </source>
</reference>
<evidence type="ECO:0000313" key="3">
    <source>
        <dbReference type="Proteomes" id="UP000003112"/>
    </source>
</evidence>
<dbReference type="Gene3D" id="3.10.180.10">
    <property type="entry name" value="2,3-Dihydroxybiphenyl 1,2-Dioxygenase, domain 1"/>
    <property type="match status" value="1"/>
</dbReference>
<dbReference type="Proteomes" id="UP000003112">
    <property type="component" value="Unassembled WGS sequence"/>
</dbReference>
<protein>
    <submittedName>
        <fullName evidence="2">Glyoxalase family protein</fullName>
        <ecNumber evidence="2">4.4.1.5</ecNumber>
    </submittedName>
</protein>
<name>E6K7F2_9BACT</name>
<dbReference type="InterPro" id="IPR004360">
    <property type="entry name" value="Glyas_Fos-R_dOase_dom"/>
</dbReference>
<dbReference type="EMBL" id="AEPD01000028">
    <property type="protein sequence ID" value="EFU30519.1"/>
    <property type="molecule type" value="Genomic_DNA"/>
</dbReference>
<dbReference type="InterPro" id="IPR051332">
    <property type="entry name" value="Fosfomycin_Res_Enzymes"/>
</dbReference>
<gene>
    <name evidence="2" type="primary">gloA</name>
    <name evidence="2" type="ORF">HMPREF6485_1798</name>
</gene>